<reference evidence="7 8" key="1">
    <citation type="journal article" date="2011" name="Proc. Natl. Acad. Sci. U.S.A.">
        <title>Evolutionary erosion of yeast sex chromosomes by mating-type switching accidents.</title>
        <authorList>
            <person name="Gordon J.L."/>
            <person name="Armisen D."/>
            <person name="Proux-Wera E."/>
            <person name="Oheigeartaigh S.S."/>
            <person name="Byrne K.P."/>
            <person name="Wolfe K.H."/>
        </authorList>
    </citation>
    <scope>NUCLEOTIDE SEQUENCE [LARGE SCALE GENOMIC DNA]</scope>
    <source>
        <strain evidence="8">ATCC 22294 / BCRC 22015 / CBS 2517 / CECT 1963 / NBRC 1671 / NRRL Y-8276</strain>
    </source>
</reference>
<dbReference type="HOGENOM" id="CLU_1086120_0_0_1"/>
<comment type="function">
    <text evidence="5 6">Essential for respiratory growth and required for maintenance of mtDNA. Required for cell survival in the absence of prohibitins.</text>
</comment>
<protein>
    <recommendedName>
        <fullName evidence="3 6">Genetic interactor of prohibitin 5, mitochondrial</fullName>
    </recommendedName>
</protein>
<organism evidence="7 8">
    <name type="scientific">Kazachstania africana (strain ATCC 22294 / BCRC 22015 / CBS 2517 / CECT 1963 / NBRC 1671 / NRRL Y-8276)</name>
    <name type="common">Yeast</name>
    <name type="synonym">Kluyveromyces africanus</name>
    <dbReference type="NCBI Taxonomy" id="1071382"/>
    <lineage>
        <taxon>Eukaryota</taxon>
        <taxon>Fungi</taxon>
        <taxon>Dikarya</taxon>
        <taxon>Ascomycota</taxon>
        <taxon>Saccharomycotina</taxon>
        <taxon>Saccharomycetes</taxon>
        <taxon>Saccharomycetales</taxon>
        <taxon>Saccharomycetaceae</taxon>
        <taxon>Kazachstania</taxon>
    </lineage>
</organism>
<dbReference type="GO" id="GO:0099617">
    <property type="term" value="C:matrix side of mitochondrial inner membrane"/>
    <property type="evidence" value="ECO:0007669"/>
    <property type="project" value="EnsemblFungi"/>
</dbReference>
<sequence>MSGRAPCIRTLVTKEVRDKITNAIEGLPLHQKTLLQLQDTLKRNDALAIPLLRDVVSYETTGKSKFLESIIYRLYFQWLNEVPSHLKPLLNQYEHLKSNWPIERHIKFKNAEPEAISLRNAWMRNKATAVDLSTSDGVIKPILNHFRYLRVNEDRLCKKKVGLPILEVPLNVFGTEIPECRVNNLLKKRIAHVKKSLLEDNPMLSPKLEDTLHSIINDSKNTRALKRVYLRSCSRAYTGESNPKDSSNITFHIIDW</sequence>
<evidence type="ECO:0000256" key="5">
    <source>
        <dbReference type="ARBA" id="ARBA00025061"/>
    </source>
</evidence>
<evidence type="ECO:0000256" key="6">
    <source>
        <dbReference type="RuleBase" id="RU363007"/>
    </source>
</evidence>
<dbReference type="FunCoup" id="H2AQC1">
    <property type="interactions" value="39"/>
</dbReference>
<proteinExistence type="inferred from homology"/>
<evidence type="ECO:0000256" key="4">
    <source>
        <dbReference type="ARBA" id="ARBA00023128"/>
    </source>
</evidence>
<dbReference type="InParanoid" id="H2AQC1"/>
<dbReference type="EMBL" id="HE650822">
    <property type="protein sequence ID" value="CCF56571.1"/>
    <property type="molecule type" value="Genomic_DNA"/>
</dbReference>
<keyword evidence="8" id="KW-1185">Reference proteome</keyword>
<comment type="similarity">
    <text evidence="2 6">Belongs to the GEP5 family.</text>
</comment>
<evidence type="ECO:0000313" key="8">
    <source>
        <dbReference type="Proteomes" id="UP000005220"/>
    </source>
</evidence>
<dbReference type="GO" id="GO:0097745">
    <property type="term" value="P:mitochondrial tRNA 5'-end processing"/>
    <property type="evidence" value="ECO:0007669"/>
    <property type="project" value="EnsemblFungi"/>
</dbReference>
<dbReference type="GeneID" id="13882952"/>
<keyword evidence="4 6" id="KW-0496">Mitochondrion</keyword>
<evidence type="ECO:0000313" key="7">
    <source>
        <dbReference type="EMBL" id="CCF56571.1"/>
    </source>
</evidence>
<dbReference type="InterPro" id="IPR031455">
    <property type="entry name" value="Gep5"/>
</dbReference>
<evidence type="ECO:0000256" key="2">
    <source>
        <dbReference type="ARBA" id="ARBA00008036"/>
    </source>
</evidence>
<dbReference type="KEGG" id="kaf:KAFR_0B02740"/>
<dbReference type="eggNOG" id="ENOG502S2Q8">
    <property type="taxonomic scope" value="Eukaryota"/>
</dbReference>
<accession>H2AQC1</accession>
<evidence type="ECO:0000256" key="3">
    <source>
        <dbReference type="ARBA" id="ARBA00018341"/>
    </source>
</evidence>
<dbReference type="OrthoDB" id="4066262at2759"/>
<dbReference type="Proteomes" id="UP000005220">
    <property type="component" value="Chromosome 2"/>
</dbReference>
<name>H2AQC1_KAZAF</name>
<dbReference type="Pfam" id="PF17053">
    <property type="entry name" value="GEP5"/>
    <property type="match status" value="1"/>
</dbReference>
<dbReference type="RefSeq" id="XP_003955706.1">
    <property type="nucleotide sequence ID" value="XM_003955657.1"/>
</dbReference>
<dbReference type="AlphaFoldDB" id="H2AQC1"/>
<comment type="subcellular location">
    <subcellularLocation>
        <location evidence="1 6">Mitochondrion</location>
    </subcellularLocation>
</comment>
<evidence type="ECO:0000256" key="1">
    <source>
        <dbReference type="ARBA" id="ARBA00004173"/>
    </source>
</evidence>
<gene>
    <name evidence="7" type="primary">KAFR0B02740</name>
    <name evidence="7" type="ORF">KAFR_0B02740</name>
</gene>